<dbReference type="Proteomes" id="UP000824145">
    <property type="component" value="Unassembled WGS sequence"/>
</dbReference>
<dbReference type="EMBL" id="DVNJ01000015">
    <property type="protein sequence ID" value="HIU62693.1"/>
    <property type="molecule type" value="Genomic_DNA"/>
</dbReference>
<dbReference type="AlphaFoldDB" id="A0A9D1SK80"/>
<feature type="signal peptide" evidence="4">
    <location>
        <begin position="1"/>
        <end position="24"/>
    </location>
</feature>
<dbReference type="PANTHER" id="PTHR43343">
    <property type="entry name" value="PEPTIDASE S12"/>
    <property type="match status" value="1"/>
</dbReference>
<gene>
    <name evidence="5" type="ORF">IAB07_02855</name>
</gene>
<reference evidence="5" key="1">
    <citation type="submission" date="2020-10" db="EMBL/GenBank/DDBJ databases">
        <authorList>
            <person name="Gilroy R."/>
        </authorList>
    </citation>
    <scope>NUCLEOTIDE SEQUENCE</scope>
    <source>
        <strain evidence="5">9366</strain>
    </source>
</reference>
<dbReference type="SUPFAM" id="SSF50156">
    <property type="entry name" value="PDZ domain-like"/>
    <property type="match status" value="1"/>
</dbReference>
<dbReference type="InterPro" id="IPR036034">
    <property type="entry name" value="PDZ_sf"/>
</dbReference>
<comment type="similarity">
    <text evidence="1">Belongs to the peptidase S1C family.</text>
</comment>
<dbReference type="InterPro" id="IPR043504">
    <property type="entry name" value="Peptidase_S1_PA_chymotrypsin"/>
</dbReference>
<evidence type="ECO:0000313" key="5">
    <source>
        <dbReference type="EMBL" id="HIU62693.1"/>
    </source>
</evidence>
<keyword evidence="3" id="KW-0378">Hydrolase</keyword>
<dbReference type="PROSITE" id="PS51257">
    <property type="entry name" value="PROKAR_LIPOPROTEIN"/>
    <property type="match status" value="1"/>
</dbReference>
<dbReference type="InterPro" id="IPR001940">
    <property type="entry name" value="Peptidase_S1C"/>
</dbReference>
<name>A0A9D1SK80_9FIRM</name>
<keyword evidence="2 5" id="KW-0645">Protease</keyword>
<dbReference type="GO" id="GO:0006508">
    <property type="term" value="P:proteolysis"/>
    <property type="evidence" value="ECO:0007669"/>
    <property type="project" value="UniProtKB-KW"/>
</dbReference>
<dbReference type="SUPFAM" id="SSF50494">
    <property type="entry name" value="Trypsin-like serine proteases"/>
    <property type="match status" value="1"/>
</dbReference>
<dbReference type="Gene3D" id="2.30.42.10">
    <property type="match status" value="1"/>
</dbReference>
<dbReference type="Gene3D" id="2.40.10.10">
    <property type="entry name" value="Trypsin-like serine proteases"/>
    <property type="match status" value="2"/>
</dbReference>
<evidence type="ECO:0000313" key="6">
    <source>
        <dbReference type="Proteomes" id="UP000824145"/>
    </source>
</evidence>
<feature type="chain" id="PRO_5039300988" evidence="4">
    <location>
        <begin position="25"/>
        <end position="497"/>
    </location>
</feature>
<accession>A0A9D1SK80</accession>
<protein>
    <submittedName>
        <fullName evidence="5">Serine protease</fullName>
    </submittedName>
</protein>
<dbReference type="InterPro" id="IPR051201">
    <property type="entry name" value="Chloro_Bact_Ser_Proteases"/>
</dbReference>
<dbReference type="GO" id="GO:0004252">
    <property type="term" value="F:serine-type endopeptidase activity"/>
    <property type="evidence" value="ECO:0007669"/>
    <property type="project" value="InterPro"/>
</dbReference>
<dbReference type="PRINTS" id="PR00834">
    <property type="entry name" value="PROTEASES2C"/>
</dbReference>
<evidence type="ECO:0000256" key="3">
    <source>
        <dbReference type="ARBA" id="ARBA00022801"/>
    </source>
</evidence>
<reference evidence="5" key="2">
    <citation type="journal article" date="2021" name="PeerJ">
        <title>Extensive microbial diversity within the chicken gut microbiome revealed by metagenomics and culture.</title>
        <authorList>
            <person name="Gilroy R."/>
            <person name="Ravi A."/>
            <person name="Getino M."/>
            <person name="Pursley I."/>
            <person name="Horton D.L."/>
            <person name="Alikhan N.F."/>
            <person name="Baker D."/>
            <person name="Gharbi K."/>
            <person name="Hall N."/>
            <person name="Watson M."/>
            <person name="Adriaenssens E.M."/>
            <person name="Foster-Nyarko E."/>
            <person name="Jarju S."/>
            <person name="Secka A."/>
            <person name="Antonio M."/>
            <person name="Oren A."/>
            <person name="Chaudhuri R.R."/>
            <person name="La Ragione R."/>
            <person name="Hildebrand F."/>
            <person name="Pallen M.J."/>
        </authorList>
    </citation>
    <scope>NUCLEOTIDE SEQUENCE</scope>
    <source>
        <strain evidence="5">9366</strain>
    </source>
</reference>
<proteinExistence type="inferred from homology"/>
<dbReference type="InterPro" id="IPR009003">
    <property type="entry name" value="Peptidase_S1_PA"/>
</dbReference>
<organism evidence="5 6">
    <name type="scientific">Candidatus Caccalectryoclostridium excrementigallinarum</name>
    <dbReference type="NCBI Taxonomy" id="2840710"/>
    <lineage>
        <taxon>Bacteria</taxon>
        <taxon>Bacillati</taxon>
        <taxon>Bacillota</taxon>
        <taxon>Clostridia</taxon>
        <taxon>Christensenellales</taxon>
        <taxon>Christensenellaceae</taxon>
        <taxon>Christensenellaceae incertae sedis</taxon>
        <taxon>Candidatus Caccalectryoclostridium</taxon>
    </lineage>
</organism>
<evidence type="ECO:0000256" key="4">
    <source>
        <dbReference type="SAM" id="SignalP"/>
    </source>
</evidence>
<evidence type="ECO:0000256" key="1">
    <source>
        <dbReference type="ARBA" id="ARBA00010541"/>
    </source>
</evidence>
<keyword evidence="4" id="KW-0732">Signal</keyword>
<sequence>MKKGKVWLVAIVLLTAIVALSLSACVTNGKDGVSIESIEKTGTQGDIDIYTIYYSDGSTGEFRVTNGADGKDGESVTAQDIFEQYKAETGDDDLTFEEFVDKFMDVSVGGDNSQVIASALLSAAAVYTEFYESKQNSMFPFGGETTGTAVYTGSAVIYKIDAEYTYFITNYHVVYSQNGNDDNLEYSLSGASDKHIARRIIVYLYGSEGSPSSTGESVNGYNEYVYGDYAIECEYAGGSEENDLALLRAKTQDVKSINPDVQEVVFADGYDVGDTAVVIGNTGGDGISVTEGIVSVHSENINLQISSNVTSHRSMRVDAAMYGGNSGGGCFNVDGELIGVPHAGNGEEEQGINYAIPVDTVKSVIENMYYYATDNDSDTSGAYKLTLGVSVSEENSRYEYDKTSGSGKITADTTVVSVTEGGIAEALGLREGDVIEKVIVTSGGQETEYVIERNYMLSYPLYALKAGDSFRITYERDGSTYASEVCVAEFSEMAKAA</sequence>
<evidence type="ECO:0000256" key="2">
    <source>
        <dbReference type="ARBA" id="ARBA00022670"/>
    </source>
</evidence>
<dbReference type="Pfam" id="PF13365">
    <property type="entry name" value="Trypsin_2"/>
    <property type="match status" value="1"/>
</dbReference>
<comment type="caution">
    <text evidence="5">The sequence shown here is derived from an EMBL/GenBank/DDBJ whole genome shotgun (WGS) entry which is preliminary data.</text>
</comment>
<dbReference type="PANTHER" id="PTHR43343:SF3">
    <property type="entry name" value="PROTEASE DO-LIKE 8, CHLOROPLASTIC"/>
    <property type="match status" value="1"/>
</dbReference>